<keyword evidence="4" id="KW-0808">Transferase</keyword>
<dbReference type="EC" id="2.7.13.3" evidence="2"/>
<dbReference type="SUPFAM" id="SSF55874">
    <property type="entry name" value="ATPase domain of HSP90 chaperone/DNA topoisomerase II/histidine kinase"/>
    <property type="match status" value="1"/>
</dbReference>
<dbReference type="PANTHER" id="PTHR41523">
    <property type="entry name" value="TWO-COMPONENT SYSTEM SENSOR PROTEIN"/>
    <property type="match status" value="1"/>
</dbReference>
<comment type="caution">
    <text evidence="9">The sequence shown here is derived from an EMBL/GenBank/DDBJ whole genome shotgun (WGS) entry which is preliminary data.</text>
</comment>
<dbReference type="Gene3D" id="3.30.450.20">
    <property type="entry name" value="PAS domain"/>
    <property type="match status" value="1"/>
</dbReference>
<dbReference type="InterPro" id="IPR036890">
    <property type="entry name" value="HATPase_C_sf"/>
</dbReference>
<evidence type="ECO:0000259" key="8">
    <source>
        <dbReference type="PROSITE" id="PS50112"/>
    </source>
</evidence>
<dbReference type="InterPro" id="IPR035965">
    <property type="entry name" value="PAS-like_dom_sf"/>
</dbReference>
<evidence type="ECO:0000256" key="1">
    <source>
        <dbReference type="ARBA" id="ARBA00000085"/>
    </source>
</evidence>
<dbReference type="Pfam" id="PF08448">
    <property type="entry name" value="PAS_4"/>
    <property type="match status" value="1"/>
</dbReference>
<proteinExistence type="predicted"/>
<gene>
    <name evidence="9" type="ORF">POM99_16700</name>
</gene>
<evidence type="ECO:0000256" key="3">
    <source>
        <dbReference type="ARBA" id="ARBA00022553"/>
    </source>
</evidence>
<sequence>MLQNAAVLREILDDQLEMVCRFHADGTILFANRAYASTMGQTPESMVGRSLWDFVLADDHGNVRADMARLTPEKTEVTIENRLDTPEGPRWTLWRNHALEFDDEGHLLVAQSTGIDITERRLLEERTSLLIEELNHRVKNTLMVVQAMAHQTFRGQDMPRDPVVKFNERLSALAAAHTALSNAAWAGAPIFDLVRQGTAICGQSGAVRLCGPDLVIPAAPTVPLVMVLHELATNALKYGALSVDEGCVDVIWRRIEDCRRLELQWREMGGPAVVVPTRKGFGSRLIVDAVERQMQGTAEVAYASDGLVCTISFPLGASA</sequence>
<name>A0ABT6CLQ4_9SPHN</name>
<evidence type="ECO:0000313" key="9">
    <source>
        <dbReference type="EMBL" id="MDF8334850.1"/>
    </source>
</evidence>
<keyword evidence="3" id="KW-0597">Phosphoprotein</keyword>
<dbReference type="EMBL" id="JAROCY010000017">
    <property type="protein sequence ID" value="MDF8334850.1"/>
    <property type="molecule type" value="Genomic_DNA"/>
</dbReference>
<dbReference type="GO" id="GO:0016301">
    <property type="term" value="F:kinase activity"/>
    <property type="evidence" value="ECO:0007669"/>
    <property type="project" value="UniProtKB-KW"/>
</dbReference>
<organism evidence="9 10">
    <name type="scientific">Novosphingobium cyanobacteriorum</name>
    <dbReference type="NCBI Taxonomy" id="3024215"/>
    <lineage>
        <taxon>Bacteria</taxon>
        <taxon>Pseudomonadati</taxon>
        <taxon>Pseudomonadota</taxon>
        <taxon>Alphaproteobacteria</taxon>
        <taxon>Sphingomonadales</taxon>
        <taxon>Sphingomonadaceae</taxon>
        <taxon>Novosphingobium</taxon>
    </lineage>
</organism>
<keyword evidence="7" id="KW-0067">ATP-binding</keyword>
<evidence type="ECO:0000256" key="7">
    <source>
        <dbReference type="ARBA" id="ARBA00022840"/>
    </source>
</evidence>
<dbReference type="SUPFAM" id="SSF55785">
    <property type="entry name" value="PYP-like sensor domain (PAS domain)"/>
    <property type="match status" value="1"/>
</dbReference>
<dbReference type="RefSeq" id="WP_277279621.1">
    <property type="nucleotide sequence ID" value="NZ_JAROCY010000017.1"/>
</dbReference>
<dbReference type="Proteomes" id="UP001222770">
    <property type="component" value="Unassembled WGS sequence"/>
</dbReference>
<dbReference type="InterPro" id="IPR013656">
    <property type="entry name" value="PAS_4"/>
</dbReference>
<accession>A0ABT6CLQ4</accession>
<protein>
    <recommendedName>
        <fullName evidence="2">histidine kinase</fullName>
        <ecNumber evidence="2">2.7.13.3</ecNumber>
    </recommendedName>
</protein>
<comment type="catalytic activity">
    <reaction evidence="1">
        <text>ATP + protein L-histidine = ADP + protein N-phospho-L-histidine.</text>
        <dbReference type="EC" id="2.7.13.3"/>
    </reaction>
</comment>
<keyword evidence="10" id="KW-1185">Reference proteome</keyword>
<dbReference type="CDD" id="cd00130">
    <property type="entry name" value="PAS"/>
    <property type="match status" value="1"/>
</dbReference>
<dbReference type="Pfam" id="PF07536">
    <property type="entry name" value="HWE_HK"/>
    <property type="match status" value="1"/>
</dbReference>
<dbReference type="Gene3D" id="3.30.565.10">
    <property type="entry name" value="Histidine kinase-like ATPase, C-terminal domain"/>
    <property type="match status" value="1"/>
</dbReference>
<dbReference type="SMART" id="SM00091">
    <property type="entry name" value="PAS"/>
    <property type="match status" value="1"/>
</dbReference>
<feature type="domain" description="PAS" evidence="8">
    <location>
        <begin position="4"/>
        <end position="74"/>
    </location>
</feature>
<dbReference type="InterPro" id="IPR000014">
    <property type="entry name" value="PAS"/>
</dbReference>
<dbReference type="PROSITE" id="PS50112">
    <property type="entry name" value="PAS"/>
    <property type="match status" value="1"/>
</dbReference>
<evidence type="ECO:0000313" key="10">
    <source>
        <dbReference type="Proteomes" id="UP001222770"/>
    </source>
</evidence>
<evidence type="ECO:0000256" key="6">
    <source>
        <dbReference type="ARBA" id="ARBA00022777"/>
    </source>
</evidence>
<dbReference type="SMART" id="SM00911">
    <property type="entry name" value="HWE_HK"/>
    <property type="match status" value="1"/>
</dbReference>
<evidence type="ECO:0000256" key="5">
    <source>
        <dbReference type="ARBA" id="ARBA00022741"/>
    </source>
</evidence>
<evidence type="ECO:0000256" key="2">
    <source>
        <dbReference type="ARBA" id="ARBA00012438"/>
    </source>
</evidence>
<dbReference type="NCBIfam" id="TIGR00229">
    <property type="entry name" value="sensory_box"/>
    <property type="match status" value="1"/>
</dbReference>
<keyword evidence="5" id="KW-0547">Nucleotide-binding</keyword>
<dbReference type="PANTHER" id="PTHR41523:SF7">
    <property type="entry name" value="HISTIDINE KINASE"/>
    <property type="match status" value="1"/>
</dbReference>
<evidence type="ECO:0000256" key="4">
    <source>
        <dbReference type="ARBA" id="ARBA00022679"/>
    </source>
</evidence>
<reference evidence="9 10" key="1">
    <citation type="submission" date="2023-03" db="EMBL/GenBank/DDBJ databases">
        <title>Novosphingobium cyanobacteriorum sp. nov., isolated from a eutrophic reservoir during the Microcystis bloom period.</title>
        <authorList>
            <person name="Kang M."/>
            <person name="Le V."/>
            <person name="Ko S.-R."/>
            <person name="Lee S.-A."/>
            <person name="Ahn C.-Y."/>
        </authorList>
    </citation>
    <scope>NUCLEOTIDE SEQUENCE [LARGE SCALE GENOMIC DNA]</scope>
    <source>
        <strain evidence="9 10">HBC54</strain>
    </source>
</reference>
<dbReference type="InterPro" id="IPR011102">
    <property type="entry name" value="Sig_transdc_His_kinase_HWE"/>
</dbReference>
<keyword evidence="6 9" id="KW-0418">Kinase</keyword>